<dbReference type="EMBL" id="QFFF01000001">
    <property type="protein sequence ID" value="PWG03237.1"/>
    <property type="molecule type" value="Genomic_DNA"/>
</dbReference>
<keyword evidence="2" id="KW-1185">Reference proteome</keyword>
<accession>A0A2U2J4J4</accession>
<name>A0A2U2J4J4_9SPHN</name>
<evidence type="ECO:0008006" key="3">
    <source>
        <dbReference type="Google" id="ProtNLM"/>
    </source>
</evidence>
<comment type="caution">
    <text evidence="1">The sequence shown here is derived from an EMBL/GenBank/DDBJ whole genome shotgun (WGS) entry which is preliminary data.</text>
</comment>
<gene>
    <name evidence="1" type="ORF">DF286_10425</name>
</gene>
<dbReference type="AlphaFoldDB" id="A0A2U2J4J4"/>
<dbReference type="RefSeq" id="WP_109271376.1">
    <property type="nucleotide sequence ID" value="NZ_QFFF01000001.1"/>
</dbReference>
<sequence>MPSKQDVTSFIRATFRSVWSLELLLFLKNHGDRGWTRYDLVTALRGSDVIVSQSVDSLVAAGLVSTDAEGSALYSPASEDLRRLVDGAERLYAKSPDAVRRMIIASANEGLTAFADAFRLRKE</sequence>
<dbReference type="Proteomes" id="UP000245916">
    <property type="component" value="Unassembled WGS sequence"/>
</dbReference>
<evidence type="ECO:0000313" key="1">
    <source>
        <dbReference type="EMBL" id="PWG03237.1"/>
    </source>
</evidence>
<protein>
    <recommendedName>
        <fullName evidence="3">Transcriptional regulator</fullName>
    </recommendedName>
</protein>
<dbReference type="OrthoDB" id="8453752at2"/>
<organism evidence="1 2">
    <name type="scientific">Allosphingosinicella humi</name>
    <dbReference type="NCBI Taxonomy" id="2068657"/>
    <lineage>
        <taxon>Bacteria</taxon>
        <taxon>Pseudomonadati</taxon>
        <taxon>Pseudomonadota</taxon>
        <taxon>Alphaproteobacteria</taxon>
        <taxon>Sphingomonadales</taxon>
        <taxon>Sphingomonadaceae</taxon>
        <taxon>Allosphingosinicella</taxon>
    </lineage>
</organism>
<reference evidence="1 2" key="1">
    <citation type="submission" date="2018-05" db="EMBL/GenBank/DDBJ databases">
        <title>Genome of Sphingosinicella humi QZX222.</title>
        <authorList>
            <person name="Qiao Z."/>
            <person name="Wang G."/>
        </authorList>
    </citation>
    <scope>NUCLEOTIDE SEQUENCE [LARGE SCALE GENOMIC DNA]</scope>
    <source>
        <strain evidence="1 2">QZX222</strain>
    </source>
</reference>
<evidence type="ECO:0000313" key="2">
    <source>
        <dbReference type="Proteomes" id="UP000245916"/>
    </source>
</evidence>
<proteinExistence type="predicted"/>